<proteinExistence type="predicted"/>
<dbReference type="Gene3D" id="3.30.710.10">
    <property type="entry name" value="Potassium Channel Kv1.1, Chain A"/>
    <property type="match status" value="1"/>
</dbReference>
<dbReference type="SUPFAM" id="SSF54695">
    <property type="entry name" value="POZ domain"/>
    <property type="match status" value="1"/>
</dbReference>
<name>A0A0P7BEG2_9HYPO</name>
<evidence type="ECO:0000259" key="1">
    <source>
        <dbReference type="PROSITE" id="PS50097"/>
    </source>
</evidence>
<dbReference type="PROSITE" id="PS50097">
    <property type="entry name" value="BTB"/>
    <property type="match status" value="1"/>
</dbReference>
<dbReference type="SMART" id="SM00225">
    <property type="entry name" value="BTB"/>
    <property type="match status" value="1"/>
</dbReference>
<evidence type="ECO:0000313" key="3">
    <source>
        <dbReference type="Proteomes" id="UP000050424"/>
    </source>
</evidence>
<evidence type="ECO:0000313" key="2">
    <source>
        <dbReference type="EMBL" id="KPM38230.1"/>
    </source>
</evidence>
<sequence>MVRLYSHGECSDLTISCNGKNYNVHRAIICPRSEFFAAACRGPFREAVERNIHLPEDDAQIIDMMVQYFYTLDYQVPLSTNIQVVDEKHNHTLQKSATSTSTAGSELITHTQVYFLAVKYLISGLKALALKKFEAAVLQHWSTGYFLSAAQEAYRFTGEKDQGIKAVIVATFFKHSNLLNKEAARDIVRGTDLLAYDILIYTHQQSKVNRWGL</sequence>
<protein>
    <recommendedName>
        <fullName evidence="1">BTB domain-containing protein</fullName>
    </recommendedName>
</protein>
<dbReference type="CDD" id="cd18186">
    <property type="entry name" value="BTB_POZ_ZBTB_KLHL-like"/>
    <property type="match status" value="1"/>
</dbReference>
<dbReference type="Pfam" id="PF00651">
    <property type="entry name" value="BTB"/>
    <property type="match status" value="1"/>
</dbReference>
<reference evidence="2 3" key="1">
    <citation type="submission" date="2015-09" db="EMBL/GenBank/DDBJ databases">
        <title>Draft genome of a European isolate of the apple canker pathogen Neonectria ditissima.</title>
        <authorList>
            <person name="Gomez-Cortecero A."/>
            <person name="Harrison R.J."/>
            <person name="Armitage A.D."/>
        </authorList>
    </citation>
    <scope>NUCLEOTIDE SEQUENCE [LARGE SCALE GENOMIC DNA]</scope>
    <source>
        <strain evidence="2 3">R09/05</strain>
    </source>
</reference>
<accession>A0A0P7BEG2</accession>
<keyword evidence="3" id="KW-1185">Reference proteome</keyword>
<dbReference type="AlphaFoldDB" id="A0A0P7BEG2"/>
<dbReference type="PANTHER" id="PTHR47843">
    <property type="entry name" value="BTB DOMAIN-CONTAINING PROTEIN-RELATED"/>
    <property type="match status" value="1"/>
</dbReference>
<dbReference type="InterPro" id="IPR011333">
    <property type="entry name" value="SKP1/BTB/POZ_sf"/>
</dbReference>
<dbReference type="PANTHER" id="PTHR47843:SF5">
    <property type="entry name" value="BTB_POZ DOMAIN PROTEIN"/>
    <property type="match status" value="1"/>
</dbReference>
<dbReference type="Proteomes" id="UP000050424">
    <property type="component" value="Unassembled WGS sequence"/>
</dbReference>
<dbReference type="EMBL" id="LKCW01000140">
    <property type="protein sequence ID" value="KPM38230.1"/>
    <property type="molecule type" value="Genomic_DNA"/>
</dbReference>
<dbReference type="STRING" id="78410.A0A0P7BEG2"/>
<dbReference type="InterPro" id="IPR000210">
    <property type="entry name" value="BTB/POZ_dom"/>
</dbReference>
<organism evidence="2 3">
    <name type="scientific">Neonectria ditissima</name>
    <dbReference type="NCBI Taxonomy" id="78410"/>
    <lineage>
        <taxon>Eukaryota</taxon>
        <taxon>Fungi</taxon>
        <taxon>Dikarya</taxon>
        <taxon>Ascomycota</taxon>
        <taxon>Pezizomycotina</taxon>
        <taxon>Sordariomycetes</taxon>
        <taxon>Hypocreomycetidae</taxon>
        <taxon>Hypocreales</taxon>
        <taxon>Nectriaceae</taxon>
        <taxon>Neonectria</taxon>
    </lineage>
</organism>
<dbReference type="OrthoDB" id="6359816at2759"/>
<comment type="caution">
    <text evidence="2">The sequence shown here is derived from an EMBL/GenBank/DDBJ whole genome shotgun (WGS) entry which is preliminary data.</text>
</comment>
<gene>
    <name evidence="2" type="ORF">AK830_g8325</name>
</gene>
<feature type="domain" description="BTB" evidence="1">
    <location>
        <begin position="11"/>
        <end position="78"/>
    </location>
</feature>